<proteinExistence type="predicted"/>
<evidence type="ECO:0000313" key="2">
    <source>
        <dbReference type="EMBL" id="SIR68073.1"/>
    </source>
</evidence>
<evidence type="ECO:0000313" key="3">
    <source>
        <dbReference type="Proteomes" id="UP000186004"/>
    </source>
</evidence>
<sequence>MQADASPFFIGPHRFDAPDDEVGPLLDRRYELMPALGEQVLWRHRLEVAGHLLGPSEIRRVWTLPSPVAVTVTDQRIVWVGEGSQLAVMPGGRAVGIARHRPPVRLPGLLSGQIRWQWPSRLELAPAGRHDPARLLIVCDALRTIQQPALALSGPADEVARLARQVCRAVAAFRLGRPQLVDLSPQERDVLALRSAGRVIGEERITLPGSLPVEFRSRDDYYRRATDPAPDRPGHAGDAAFGHR</sequence>
<feature type="compositionally biased region" description="Basic and acidic residues" evidence="1">
    <location>
        <begin position="223"/>
        <end position="235"/>
    </location>
</feature>
<organism evidence="2 3">
    <name type="scientific">Micromonospora avicenniae</name>
    <dbReference type="NCBI Taxonomy" id="1198245"/>
    <lineage>
        <taxon>Bacteria</taxon>
        <taxon>Bacillati</taxon>
        <taxon>Actinomycetota</taxon>
        <taxon>Actinomycetes</taxon>
        <taxon>Micromonosporales</taxon>
        <taxon>Micromonosporaceae</taxon>
        <taxon>Micromonospora</taxon>
    </lineage>
</organism>
<evidence type="ECO:0000256" key="1">
    <source>
        <dbReference type="SAM" id="MobiDB-lite"/>
    </source>
</evidence>
<dbReference type="Proteomes" id="UP000186004">
    <property type="component" value="Unassembled WGS sequence"/>
</dbReference>
<feature type="region of interest" description="Disordered" evidence="1">
    <location>
        <begin position="223"/>
        <end position="244"/>
    </location>
</feature>
<reference evidence="2 3" key="1">
    <citation type="submission" date="2017-01" db="EMBL/GenBank/DDBJ databases">
        <authorList>
            <person name="Mah S.A."/>
            <person name="Swanson W.J."/>
            <person name="Moy G.W."/>
            <person name="Vacquier V.D."/>
        </authorList>
    </citation>
    <scope>NUCLEOTIDE SEQUENCE [LARGE SCALE GENOMIC DNA]</scope>
    <source>
        <strain evidence="2 3">DSM 45758</strain>
    </source>
</reference>
<dbReference type="RefSeq" id="WP_342742896.1">
    <property type="nucleotide sequence ID" value="NZ_FTNF01000014.1"/>
</dbReference>
<dbReference type="STRING" id="1198245.SAMN05444858_11481"/>
<dbReference type="EMBL" id="FTNF01000014">
    <property type="protein sequence ID" value="SIR68073.1"/>
    <property type="molecule type" value="Genomic_DNA"/>
</dbReference>
<dbReference type="AlphaFoldDB" id="A0A1N7CWW7"/>
<gene>
    <name evidence="2" type="ORF">SAMN05444858_11481</name>
</gene>
<protein>
    <submittedName>
        <fullName evidence="2">Uncharacterized protein</fullName>
    </submittedName>
</protein>
<name>A0A1N7CWW7_9ACTN</name>
<keyword evidence="3" id="KW-1185">Reference proteome</keyword>
<accession>A0A1N7CWW7</accession>